<gene>
    <name evidence="2" type="ORF">WMSIL1_LOCUS14199</name>
</gene>
<feature type="region of interest" description="Disordered" evidence="1">
    <location>
        <begin position="115"/>
        <end position="134"/>
    </location>
</feature>
<reference evidence="2 3" key="1">
    <citation type="submission" date="2019-07" db="EMBL/GenBank/DDBJ databases">
        <authorList>
            <person name="Jastrzebski P J."/>
            <person name="Paukszto L."/>
            <person name="Jastrzebski P J."/>
        </authorList>
    </citation>
    <scope>NUCLEOTIDE SEQUENCE [LARGE SCALE GENOMIC DNA]</scope>
    <source>
        <strain evidence="2 3">WMS-il1</strain>
    </source>
</reference>
<evidence type="ECO:0000313" key="2">
    <source>
        <dbReference type="EMBL" id="VUZ56619.1"/>
    </source>
</evidence>
<evidence type="ECO:0000313" key="3">
    <source>
        <dbReference type="Proteomes" id="UP000321570"/>
    </source>
</evidence>
<sequence>MDDVILRQLWMKCLPANMATSLASNVSRSNLDELAEAADKIQELSDRSCIHEPDVLSKFVEKLELIVPKVSSKPGDVLVLRNNQAFLLKIEIKFAIIIRCMDMMPRNVNQAANTPKLTHSFLRETSPPGSKGDD</sequence>
<accession>A0A564ZB73</accession>
<evidence type="ECO:0000256" key="1">
    <source>
        <dbReference type="SAM" id="MobiDB-lite"/>
    </source>
</evidence>
<keyword evidence="3" id="KW-1185">Reference proteome</keyword>
<dbReference type="EMBL" id="CABIJS010000707">
    <property type="protein sequence ID" value="VUZ56619.1"/>
    <property type="molecule type" value="Genomic_DNA"/>
</dbReference>
<proteinExistence type="predicted"/>
<dbReference type="Proteomes" id="UP000321570">
    <property type="component" value="Unassembled WGS sequence"/>
</dbReference>
<organism evidence="2 3">
    <name type="scientific">Hymenolepis diminuta</name>
    <name type="common">Rat tapeworm</name>
    <dbReference type="NCBI Taxonomy" id="6216"/>
    <lineage>
        <taxon>Eukaryota</taxon>
        <taxon>Metazoa</taxon>
        <taxon>Spiralia</taxon>
        <taxon>Lophotrochozoa</taxon>
        <taxon>Platyhelminthes</taxon>
        <taxon>Cestoda</taxon>
        <taxon>Eucestoda</taxon>
        <taxon>Cyclophyllidea</taxon>
        <taxon>Hymenolepididae</taxon>
        <taxon>Hymenolepis</taxon>
    </lineage>
</organism>
<dbReference type="AlphaFoldDB" id="A0A564ZB73"/>
<protein>
    <submittedName>
        <fullName evidence="2">Uncharacterized protein</fullName>
    </submittedName>
</protein>
<name>A0A564ZB73_HYMDI</name>